<protein>
    <recommendedName>
        <fullName evidence="2">Glycoside hydrolase 123 catalytic domain-containing protein</fullName>
    </recommendedName>
</protein>
<dbReference type="AlphaFoldDB" id="A0A517YSQ3"/>
<evidence type="ECO:0000313" key="4">
    <source>
        <dbReference type="Proteomes" id="UP000317369"/>
    </source>
</evidence>
<accession>A0A517YSQ3</accession>
<evidence type="ECO:0000256" key="1">
    <source>
        <dbReference type="SAM" id="SignalP"/>
    </source>
</evidence>
<proteinExistence type="predicted"/>
<gene>
    <name evidence="3" type="ORF">KS4_13140</name>
</gene>
<name>A0A517YSQ3_9BACT</name>
<dbReference type="EMBL" id="CP036425">
    <property type="protein sequence ID" value="QDU33269.1"/>
    <property type="molecule type" value="Genomic_DNA"/>
</dbReference>
<dbReference type="Pfam" id="PF13320">
    <property type="entry name" value="GH123_cat"/>
    <property type="match status" value="1"/>
</dbReference>
<dbReference type="Proteomes" id="UP000317369">
    <property type="component" value="Chromosome"/>
</dbReference>
<sequence precursor="true">MRSMKYSYLFKLILAFFICVAMSSNGFAESSANVWSVSSLDKLWRNGANLGRIDKAKRTYLELAKNEAESFQIVIDNHGQPVSQGHFSITPMINTDGVVLDMRWHEVDYVRTGSASYATEHVGWWSDILKPQQSEFSIRGNRIGAFWITLTASADQPAGIYRGNVEVTIDGKLHVIPVQANVRKFKLPKPGNFATPFGVYAKFLSKHYYDNIKPEECLSIDNFMRWANILDEYRMAPKNIGFEYRQINFQENAHGINVISSVDLTNLKNTVGVIQNKVPPYSFCIYRMASGFTIEKWLKEKTPGKTPQDVAAPVNKILKEWKALGFRTDQYIYGFDEPKAHNPELIKFIEETYKYIKRENPEVKIMQTIGAPAPKLAGLVDIWCAKLDVLSKPFFQERKKKGDTLWSYVCISPTPPTANLCVDEPAIDHRMLVWHARKFGAEGFLYWAVNGWTDWAGRNISKDLPIDATNPIDYRDHLMYNLEWQNMNGDGVLLYAGPNLEPWRSVRIEVMRDAIEDYEYFELLEKLTAKVKAIPIFQKSNGIRIVRAAENLLTIPDSIVKEHNEFNQDPTLMMIRRREIGDMIEQMLNILEDQDYKKWVFYKRQNAKSTDKNIE</sequence>
<dbReference type="KEGG" id="pcor:KS4_13140"/>
<organism evidence="3 4">
    <name type="scientific">Poriferisphaera corsica</name>
    <dbReference type="NCBI Taxonomy" id="2528020"/>
    <lineage>
        <taxon>Bacteria</taxon>
        <taxon>Pseudomonadati</taxon>
        <taxon>Planctomycetota</taxon>
        <taxon>Phycisphaerae</taxon>
        <taxon>Phycisphaerales</taxon>
        <taxon>Phycisphaeraceae</taxon>
        <taxon>Poriferisphaera</taxon>
    </lineage>
</organism>
<keyword evidence="1" id="KW-0732">Signal</keyword>
<evidence type="ECO:0000313" key="3">
    <source>
        <dbReference type="EMBL" id="QDU33269.1"/>
    </source>
</evidence>
<feature type="domain" description="Glycoside hydrolase 123 catalytic" evidence="2">
    <location>
        <begin position="342"/>
        <end position="523"/>
    </location>
</feature>
<dbReference type="OrthoDB" id="228239at2"/>
<keyword evidence="4" id="KW-1185">Reference proteome</keyword>
<reference evidence="3 4" key="1">
    <citation type="submission" date="2019-02" db="EMBL/GenBank/DDBJ databases">
        <title>Deep-cultivation of Planctomycetes and their phenomic and genomic characterization uncovers novel biology.</title>
        <authorList>
            <person name="Wiegand S."/>
            <person name="Jogler M."/>
            <person name="Boedeker C."/>
            <person name="Pinto D."/>
            <person name="Vollmers J."/>
            <person name="Rivas-Marin E."/>
            <person name="Kohn T."/>
            <person name="Peeters S.H."/>
            <person name="Heuer A."/>
            <person name="Rast P."/>
            <person name="Oberbeckmann S."/>
            <person name="Bunk B."/>
            <person name="Jeske O."/>
            <person name="Meyerdierks A."/>
            <person name="Storesund J.E."/>
            <person name="Kallscheuer N."/>
            <person name="Luecker S."/>
            <person name="Lage O.M."/>
            <person name="Pohl T."/>
            <person name="Merkel B.J."/>
            <person name="Hornburger P."/>
            <person name="Mueller R.-W."/>
            <person name="Bruemmer F."/>
            <person name="Labrenz M."/>
            <person name="Spormann A.M."/>
            <person name="Op den Camp H."/>
            <person name="Overmann J."/>
            <person name="Amann R."/>
            <person name="Jetten M.S.M."/>
            <person name="Mascher T."/>
            <person name="Medema M.H."/>
            <person name="Devos D.P."/>
            <person name="Kaster A.-K."/>
            <person name="Ovreas L."/>
            <person name="Rohde M."/>
            <person name="Galperin M.Y."/>
            <person name="Jogler C."/>
        </authorList>
    </citation>
    <scope>NUCLEOTIDE SEQUENCE [LARGE SCALE GENOMIC DNA]</scope>
    <source>
        <strain evidence="3 4">KS4</strain>
    </source>
</reference>
<evidence type="ECO:0000259" key="2">
    <source>
        <dbReference type="Pfam" id="PF13320"/>
    </source>
</evidence>
<feature type="signal peptide" evidence="1">
    <location>
        <begin position="1"/>
        <end position="28"/>
    </location>
</feature>
<dbReference type="InterPro" id="IPR025150">
    <property type="entry name" value="GH123_cat"/>
</dbReference>
<feature type="chain" id="PRO_5022231949" description="Glycoside hydrolase 123 catalytic domain-containing protein" evidence="1">
    <location>
        <begin position="29"/>
        <end position="615"/>
    </location>
</feature>